<evidence type="ECO:0000259" key="5">
    <source>
        <dbReference type="Pfam" id="PF01094"/>
    </source>
</evidence>
<name>A0A1W0X9J5_HYPEX</name>
<comment type="caution">
    <text evidence="6">The sequence shown here is derived from an EMBL/GenBank/DDBJ whole genome shotgun (WGS) entry which is preliminary data.</text>
</comment>
<dbReference type="OrthoDB" id="302535at2759"/>
<dbReference type="EMBL" id="MTYJ01000008">
    <property type="protein sequence ID" value="OQV24209.1"/>
    <property type="molecule type" value="Genomic_DNA"/>
</dbReference>
<keyword evidence="7" id="KW-1185">Reference proteome</keyword>
<reference evidence="7" key="1">
    <citation type="submission" date="2017-01" db="EMBL/GenBank/DDBJ databases">
        <title>Comparative genomics of anhydrobiosis in the tardigrade Hypsibius dujardini.</title>
        <authorList>
            <person name="Yoshida Y."/>
            <person name="Koutsovoulos G."/>
            <person name="Laetsch D."/>
            <person name="Stevens L."/>
            <person name="Kumar S."/>
            <person name="Horikawa D."/>
            <person name="Ishino K."/>
            <person name="Komine S."/>
            <person name="Tomita M."/>
            <person name="Blaxter M."/>
            <person name="Arakawa K."/>
        </authorList>
    </citation>
    <scope>NUCLEOTIDE SEQUENCE [LARGE SCALE GENOMIC DNA]</scope>
    <source>
        <strain evidence="7">Z151</strain>
    </source>
</reference>
<dbReference type="AlphaFoldDB" id="A0A1W0X9J5"/>
<dbReference type="Gene3D" id="3.40.50.2300">
    <property type="match status" value="1"/>
</dbReference>
<dbReference type="GO" id="GO:0016020">
    <property type="term" value="C:membrane"/>
    <property type="evidence" value="ECO:0007669"/>
    <property type="project" value="UniProtKB-SubCell"/>
</dbReference>
<keyword evidence="2" id="KW-0812">Transmembrane</keyword>
<evidence type="ECO:0000313" key="7">
    <source>
        <dbReference type="Proteomes" id="UP000192578"/>
    </source>
</evidence>
<keyword evidence="3" id="KW-1133">Transmembrane helix</keyword>
<dbReference type="SUPFAM" id="SSF53822">
    <property type="entry name" value="Periplasmic binding protein-like I"/>
    <property type="match status" value="1"/>
</dbReference>
<evidence type="ECO:0000313" key="6">
    <source>
        <dbReference type="EMBL" id="OQV24209.1"/>
    </source>
</evidence>
<sequence length="425" mass="47479">MRGFHLFITTLRSLIAFFYLYQFLVGGECLSLPRRRVNIVSPGFFNWPQTTSLSHIAPAVETGLAAVRGRYPHINWTAEFLLSDHFKNCDGLKDNIQAELSRWYYTQAYSAADVLTVIITPGCYESRYMSQLAAGWDVLLITSMDYTENMGNRNQFPSYVTTSPKTPVNGVILCALLVRMNWTRVYLLHDTSSDDYYGYQAINLHLSMPRNCGVLLTRQQFASASENASQALPFILQDFNSKSRVLLYLGAPAGMRPILVEAKKQNMTYGEHVFLAITNDDAADGNDGWQAQSENDQAMRSDYQAILLVKLVDTVALAATAPMRQLVPEWRTLALSKYNNTNLKNMRIQTNVAGHTAIELMAEAVEAANPGGWTNAPPGGKLLADQLLNRTFDLQIGKAHMLAQGQLSVQHRTVCFDLKEAAFKV</sequence>
<evidence type="ECO:0000256" key="2">
    <source>
        <dbReference type="ARBA" id="ARBA00022692"/>
    </source>
</evidence>
<organism evidence="6 7">
    <name type="scientific">Hypsibius exemplaris</name>
    <name type="common">Freshwater tardigrade</name>
    <dbReference type="NCBI Taxonomy" id="2072580"/>
    <lineage>
        <taxon>Eukaryota</taxon>
        <taxon>Metazoa</taxon>
        <taxon>Ecdysozoa</taxon>
        <taxon>Tardigrada</taxon>
        <taxon>Eutardigrada</taxon>
        <taxon>Parachela</taxon>
        <taxon>Hypsibioidea</taxon>
        <taxon>Hypsibiidae</taxon>
        <taxon>Hypsibius</taxon>
    </lineage>
</organism>
<evidence type="ECO:0000256" key="3">
    <source>
        <dbReference type="ARBA" id="ARBA00022989"/>
    </source>
</evidence>
<keyword evidence="4" id="KW-0472">Membrane</keyword>
<gene>
    <name evidence="6" type="ORF">BV898_02156</name>
</gene>
<evidence type="ECO:0000256" key="4">
    <source>
        <dbReference type="ARBA" id="ARBA00023136"/>
    </source>
</evidence>
<protein>
    <recommendedName>
        <fullName evidence="5">Receptor ligand binding region domain-containing protein</fullName>
    </recommendedName>
</protein>
<dbReference type="Pfam" id="PF01094">
    <property type="entry name" value="ANF_receptor"/>
    <property type="match status" value="1"/>
</dbReference>
<dbReference type="InterPro" id="IPR001828">
    <property type="entry name" value="ANF_lig-bd_rcpt"/>
</dbReference>
<dbReference type="Proteomes" id="UP000192578">
    <property type="component" value="Unassembled WGS sequence"/>
</dbReference>
<feature type="domain" description="Receptor ligand binding region" evidence="5">
    <location>
        <begin position="112"/>
        <end position="407"/>
    </location>
</feature>
<comment type="subcellular location">
    <subcellularLocation>
        <location evidence="1">Membrane</location>
    </subcellularLocation>
</comment>
<proteinExistence type="predicted"/>
<dbReference type="InterPro" id="IPR028082">
    <property type="entry name" value="Peripla_BP_I"/>
</dbReference>
<accession>A0A1W0X9J5</accession>
<evidence type="ECO:0000256" key="1">
    <source>
        <dbReference type="ARBA" id="ARBA00004370"/>
    </source>
</evidence>